<sequence>MASLLRNHSLLYFYIAFWCSGPHPNSPVETLPFCPPTLAPASPDTVPGPPVPGVNHSINLSCPR</sequence>
<evidence type="ECO:0000313" key="1">
    <source>
        <dbReference type="EMBL" id="EGO28669.1"/>
    </source>
</evidence>
<dbReference type="KEGG" id="sla:SERLADRAFT_459330"/>
<gene>
    <name evidence="1" type="ORF">SERLADRAFT_459330</name>
</gene>
<name>F8NJT3_SERL9</name>
<reference evidence="1" key="1">
    <citation type="submission" date="2011-04" db="EMBL/GenBank/DDBJ databases">
        <title>Evolution of plant cell wall degrading machinery underlies the functional diversity of forest fungi.</title>
        <authorList>
            <consortium name="US DOE Joint Genome Institute (JGI-PGF)"/>
            <person name="Eastwood D.C."/>
            <person name="Floudas D."/>
            <person name="Binder M."/>
            <person name="Majcherczyk A."/>
            <person name="Schneider P."/>
            <person name="Aerts A."/>
            <person name="Asiegbu F.O."/>
            <person name="Baker S.E."/>
            <person name="Barry K."/>
            <person name="Bendiksby M."/>
            <person name="Blumentritt M."/>
            <person name="Coutinho P.M."/>
            <person name="Cullen D."/>
            <person name="Cullen D."/>
            <person name="Gathman A."/>
            <person name="Goodell B."/>
            <person name="Henrissat B."/>
            <person name="Ihrmark K."/>
            <person name="Kauserud H."/>
            <person name="Kohler A."/>
            <person name="LaButti K."/>
            <person name="Lapidus A."/>
            <person name="Lavin J.L."/>
            <person name="Lee Y.-H."/>
            <person name="Lindquist E."/>
            <person name="Lilly W."/>
            <person name="Lucas S."/>
            <person name="Morin E."/>
            <person name="Murat C."/>
            <person name="Oguiza J.A."/>
            <person name="Park J."/>
            <person name="Pisabarro A.G."/>
            <person name="Riley R."/>
            <person name="Rosling A."/>
            <person name="Salamov A."/>
            <person name="Schmidt O."/>
            <person name="Schmutz J."/>
            <person name="Skrede I."/>
            <person name="Stenlid J."/>
            <person name="Wiebenga A."/>
            <person name="Xie X."/>
            <person name="Kues U."/>
            <person name="Hibbett D.S."/>
            <person name="Hoffmeister D."/>
            <person name="Hogberg N."/>
            <person name="Martin F."/>
            <person name="Grigoriev I.V."/>
            <person name="Watkinson S.C."/>
        </authorList>
    </citation>
    <scope>NUCLEOTIDE SEQUENCE</scope>
    <source>
        <strain evidence="1">S7.9</strain>
    </source>
</reference>
<dbReference type="RefSeq" id="XP_007314868.1">
    <property type="nucleotide sequence ID" value="XM_007314806.1"/>
</dbReference>
<protein>
    <submittedName>
        <fullName evidence="1">Uncharacterized protein</fullName>
    </submittedName>
</protein>
<proteinExistence type="predicted"/>
<dbReference type="AlphaFoldDB" id="F8NJT3"/>
<dbReference type="Proteomes" id="UP000008064">
    <property type="component" value="Unassembled WGS sequence"/>
</dbReference>
<dbReference type="HOGENOM" id="CLU_2869000_0_0_1"/>
<organism>
    <name type="scientific">Serpula lacrymans var. lacrymans (strain S7.9)</name>
    <name type="common">Dry rot fungus</name>
    <dbReference type="NCBI Taxonomy" id="578457"/>
    <lineage>
        <taxon>Eukaryota</taxon>
        <taxon>Fungi</taxon>
        <taxon>Dikarya</taxon>
        <taxon>Basidiomycota</taxon>
        <taxon>Agaricomycotina</taxon>
        <taxon>Agaricomycetes</taxon>
        <taxon>Agaricomycetidae</taxon>
        <taxon>Boletales</taxon>
        <taxon>Coniophorineae</taxon>
        <taxon>Serpulaceae</taxon>
        <taxon>Serpula</taxon>
    </lineage>
</organism>
<accession>F8NJT3</accession>
<dbReference type="GeneID" id="18817871"/>
<dbReference type="EMBL" id="GL945430">
    <property type="protein sequence ID" value="EGO28669.1"/>
    <property type="molecule type" value="Genomic_DNA"/>
</dbReference>